<keyword evidence="4" id="KW-1133">Transmembrane helix</keyword>
<dbReference type="EMBL" id="KI392557">
    <property type="protein sequence ID" value="ERN14380.1"/>
    <property type="molecule type" value="Genomic_DNA"/>
</dbReference>
<reference evidence="6" key="1">
    <citation type="journal article" date="2013" name="Science">
        <title>The Amborella genome and the evolution of flowering plants.</title>
        <authorList>
            <consortium name="Amborella Genome Project"/>
        </authorList>
    </citation>
    <scope>NUCLEOTIDE SEQUENCE [LARGE SCALE GENOMIC DNA]</scope>
</reference>
<keyword evidence="1" id="KW-0677">Repeat</keyword>
<feature type="repeat" description="TPR" evidence="3">
    <location>
        <begin position="171"/>
        <end position="204"/>
    </location>
</feature>
<dbReference type="PANTHER" id="PTHR44858">
    <property type="entry name" value="TETRATRICOPEPTIDE REPEAT PROTEIN 6"/>
    <property type="match status" value="1"/>
</dbReference>
<dbReference type="Pfam" id="PF07719">
    <property type="entry name" value="TPR_2"/>
    <property type="match status" value="1"/>
</dbReference>
<dbReference type="Proteomes" id="UP000017836">
    <property type="component" value="Unassembled WGS sequence"/>
</dbReference>
<dbReference type="KEGG" id="atr:18442636"/>
<feature type="transmembrane region" description="Helical" evidence="4">
    <location>
        <begin position="12"/>
        <end position="33"/>
    </location>
</feature>
<dbReference type="OrthoDB" id="1870799at2759"/>
<evidence type="ECO:0000256" key="1">
    <source>
        <dbReference type="ARBA" id="ARBA00022737"/>
    </source>
</evidence>
<dbReference type="InterPro" id="IPR019734">
    <property type="entry name" value="TPR_rpt"/>
</dbReference>
<protein>
    <submittedName>
        <fullName evidence="5">Uncharacterized protein</fullName>
    </submittedName>
</protein>
<keyword evidence="4" id="KW-0472">Membrane</keyword>
<dbReference type="Gramene" id="ERN14380">
    <property type="protein sequence ID" value="ERN14380"/>
    <property type="gene ID" value="AMTR_s00033p00228810"/>
</dbReference>
<dbReference type="PANTHER" id="PTHR44858:SF1">
    <property type="entry name" value="UDP-N-ACETYLGLUCOSAMINE--PEPTIDE N-ACETYLGLUCOSAMINYLTRANSFERASE SPINDLY-RELATED"/>
    <property type="match status" value="1"/>
</dbReference>
<organism evidence="5 6">
    <name type="scientific">Amborella trichopoda</name>
    <dbReference type="NCBI Taxonomy" id="13333"/>
    <lineage>
        <taxon>Eukaryota</taxon>
        <taxon>Viridiplantae</taxon>
        <taxon>Streptophyta</taxon>
        <taxon>Embryophyta</taxon>
        <taxon>Tracheophyta</taxon>
        <taxon>Spermatophyta</taxon>
        <taxon>Magnoliopsida</taxon>
        <taxon>Amborellales</taxon>
        <taxon>Amborellaceae</taxon>
        <taxon>Amborella</taxon>
    </lineage>
</organism>
<dbReference type="OMA" id="GRCYERK"/>
<sequence>MELETGTLVQGLVLIFALALAFLAYNFPARVLAPLRARGRSSAQAKRHFIQGAQLLAQARSAPSKKDSLSLARSSLNQADQALTLDPKDAAAHILKALGLQLLGQLPQALASLDNALSPPALKSLAKSERADALFKRAEIRLKMEPKSRHRAELAMADLLAGITMKELENSRVFCMLGDCYLRKEMVDEAKKAFENALRLEPSSEEAKAGLASIS</sequence>
<proteinExistence type="predicted"/>
<accession>U5CWP2</accession>
<evidence type="ECO:0000256" key="4">
    <source>
        <dbReference type="SAM" id="Phobius"/>
    </source>
</evidence>
<keyword evidence="2 3" id="KW-0802">TPR repeat</keyword>
<dbReference type="SUPFAM" id="SSF48452">
    <property type="entry name" value="TPR-like"/>
    <property type="match status" value="1"/>
</dbReference>
<dbReference type="HOGENOM" id="CLU_081991_0_0_1"/>
<dbReference type="SMART" id="SM00028">
    <property type="entry name" value="TPR"/>
    <property type="match status" value="1"/>
</dbReference>
<evidence type="ECO:0000256" key="2">
    <source>
        <dbReference type="ARBA" id="ARBA00022803"/>
    </source>
</evidence>
<gene>
    <name evidence="5" type="ORF">AMTR_s00033p00228810</name>
</gene>
<dbReference type="PROSITE" id="PS50005">
    <property type="entry name" value="TPR"/>
    <property type="match status" value="1"/>
</dbReference>
<keyword evidence="6" id="KW-1185">Reference proteome</keyword>
<dbReference type="InterPro" id="IPR050498">
    <property type="entry name" value="Ycf3"/>
</dbReference>
<keyword evidence="4" id="KW-0812">Transmembrane</keyword>
<evidence type="ECO:0000256" key="3">
    <source>
        <dbReference type="PROSITE-ProRule" id="PRU00339"/>
    </source>
</evidence>
<dbReference type="Gene3D" id="1.25.40.10">
    <property type="entry name" value="Tetratricopeptide repeat domain"/>
    <property type="match status" value="1"/>
</dbReference>
<dbReference type="InterPro" id="IPR011990">
    <property type="entry name" value="TPR-like_helical_dom_sf"/>
</dbReference>
<dbReference type="eggNOG" id="ENOG502RXHU">
    <property type="taxonomic scope" value="Eukaryota"/>
</dbReference>
<evidence type="ECO:0000313" key="6">
    <source>
        <dbReference type="Proteomes" id="UP000017836"/>
    </source>
</evidence>
<dbReference type="AlphaFoldDB" id="U5CWP2"/>
<dbReference type="InterPro" id="IPR013105">
    <property type="entry name" value="TPR_2"/>
</dbReference>
<evidence type="ECO:0000313" key="5">
    <source>
        <dbReference type="EMBL" id="ERN14380.1"/>
    </source>
</evidence>
<name>U5CWP2_AMBTC</name>